<dbReference type="AlphaFoldDB" id="A0AAV7Q2X9"/>
<proteinExistence type="predicted"/>
<evidence type="ECO:0000256" key="1">
    <source>
        <dbReference type="SAM" id="MobiDB-lite"/>
    </source>
</evidence>
<evidence type="ECO:0000313" key="2">
    <source>
        <dbReference type="EMBL" id="KAJ1134609.1"/>
    </source>
</evidence>
<keyword evidence="3" id="KW-1185">Reference proteome</keyword>
<organism evidence="2 3">
    <name type="scientific">Pleurodeles waltl</name>
    <name type="common">Iberian ribbed newt</name>
    <dbReference type="NCBI Taxonomy" id="8319"/>
    <lineage>
        <taxon>Eukaryota</taxon>
        <taxon>Metazoa</taxon>
        <taxon>Chordata</taxon>
        <taxon>Craniata</taxon>
        <taxon>Vertebrata</taxon>
        <taxon>Euteleostomi</taxon>
        <taxon>Amphibia</taxon>
        <taxon>Batrachia</taxon>
        <taxon>Caudata</taxon>
        <taxon>Salamandroidea</taxon>
        <taxon>Salamandridae</taxon>
        <taxon>Pleurodelinae</taxon>
        <taxon>Pleurodeles</taxon>
    </lineage>
</organism>
<accession>A0AAV7Q2X9</accession>
<dbReference type="EMBL" id="JANPWB010000010">
    <property type="protein sequence ID" value="KAJ1134609.1"/>
    <property type="molecule type" value="Genomic_DNA"/>
</dbReference>
<sequence>MNPLAPFFSPNPSHIFLLAACRYVARKIASSARGGEEPGAASSTIKGSCSLAKGSKKDVQYQPAPSSFEPCDPKPGPTPEMAVQRCGGGS</sequence>
<protein>
    <submittedName>
        <fullName evidence="2">Uncharacterized protein</fullName>
    </submittedName>
</protein>
<reference evidence="2" key="1">
    <citation type="journal article" date="2022" name="bioRxiv">
        <title>Sequencing and chromosome-scale assembly of the giantPleurodeles waltlgenome.</title>
        <authorList>
            <person name="Brown T."/>
            <person name="Elewa A."/>
            <person name="Iarovenko S."/>
            <person name="Subramanian E."/>
            <person name="Araus A.J."/>
            <person name="Petzold A."/>
            <person name="Susuki M."/>
            <person name="Suzuki K.-i.T."/>
            <person name="Hayashi T."/>
            <person name="Toyoda A."/>
            <person name="Oliveira C."/>
            <person name="Osipova E."/>
            <person name="Leigh N.D."/>
            <person name="Simon A."/>
            <person name="Yun M.H."/>
        </authorList>
    </citation>
    <scope>NUCLEOTIDE SEQUENCE</scope>
    <source>
        <strain evidence="2">20211129_DDA</strain>
        <tissue evidence="2">Liver</tissue>
    </source>
</reference>
<gene>
    <name evidence="2" type="ORF">NDU88_001060</name>
</gene>
<evidence type="ECO:0000313" key="3">
    <source>
        <dbReference type="Proteomes" id="UP001066276"/>
    </source>
</evidence>
<feature type="region of interest" description="Disordered" evidence="1">
    <location>
        <begin position="56"/>
        <end position="90"/>
    </location>
</feature>
<name>A0AAV7Q2X9_PLEWA</name>
<dbReference type="Proteomes" id="UP001066276">
    <property type="component" value="Chromosome 6"/>
</dbReference>
<comment type="caution">
    <text evidence="2">The sequence shown here is derived from an EMBL/GenBank/DDBJ whole genome shotgun (WGS) entry which is preliminary data.</text>
</comment>